<proteinExistence type="predicted"/>
<sequence length="91" mass="10500">MATEFDTFMKQLMQILMQQRIQKRGYEARGDVQRQLQESDLARTLEKYKASEEMARRLQESGLSGDVVKMILGVITQGAKRIWSSGNRGFE</sequence>
<comment type="caution">
    <text evidence="1">The sequence shown here is derived from an EMBL/GenBank/DDBJ whole genome shotgun (WGS) entry which is preliminary data.</text>
</comment>
<organism evidence="1">
    <name type="scientific">marine sediment metagenome</name>
    <dbReference type="NCBI Taxonomy" id="412755"/>
    <lineage>
        <taxon>unclassified sequences</taxon>
        <taxon>metagenomes</taxon>
        <taxon>ecological metagenomes</taxon>
    </lineage>
</organism>
<gene>
    <name evidence="1" type="ORF">S03H2_12410</name>
</gene>
<evidence type="ECO:0000313" key="1">
    <source>
        <dbReference type="EMBL" id="GAH46729.1"/>
    </source>
</evidence>
<dbReference type="AlphaFoldDB" id="X1GYM8"/>
<reference evidence="1" key="1">
    <citation type="journal article" date="2014" name="Front. Microbiol.">
        <title>High frequency of phylogenetically diverse reductive dehalogenase-homologous genes in deep subseafloor sedimentary metagenomes.</title>
        <authorList>
            <person name="Kawai M."/>
            <person name="Futagami T."/>
            <person name="Toyoda A."/>
            <person name="Takaki Y."/>
            <person name="Nishi S."/>
            <person name="Hori S."/>
            <person name="Arai W."/>
            <person name="Tsubouchi T."/>
            <person name="Morono Y."/>
            <person name="Uchiyama I."/>
            <person name="Ito T."/>
            <person name="Fujiyama A."/>
            <person name="Inagaki F."/>
            <person name="Takami H."/>
        </authorList>
    </citation>
    <scope>NUCLEOTIDE SEQUENCE</scope>
    <source>
        <strain evidence="1">Expedition CK06-06</strain>
    </source>
</reference>
<protein>
    <submittedName>
        <fullName evidence="1">Uncharacterized protein</fullName>
    </submittedName>
</protein>
<accession>X1GYM8</accession>
<name>X1GYM8_9ZZZZ</name>
<dbReference type="EMBL" id="BARU01006314">
    <property type="protein sequence ID" value="GAH46729.1"/>
    <property type="molecule type" value="Genomic_DNA"/>
</dbReference>